<dbReference type="CDD" id="cd08447">
    <property type="entry name" value="PBP2_LTTR_aromatics_like_1"/>
    <property type="match status" value="1"/>
</dbReference>
<dbReference type="PANTHER" id="PTHR30346">
    <property type="entry name" value="TRANSCRIPTIONAL DUAL REGULATOR HCAR-RELATED"/>
    <property type="match status" value="1"/>
</dbReference>
<organism evidence="7 8">
    <name type="scientific">Streptomyces milbemycinicus</name>
    <dbReference type="NCBI Taxonomy" id="476552"/>
    <lineage>
        <taxon>Bacteria</taxon>
        <taxon>Bacillati</taxon>
        <taxon>Actinomycetota</taxon>
        <taxon>Actinomycetes</taxon>
        <taxon>Kitasatosporales</taxon>
        <taxon>Streptomycetaceae</taxon>
        <taxon>Streptomyces</taxon>
    </lineage>
</organism>
<dbReference type="InterPro" id="IPR036390">
    <property type="entry name" value="WH_DNA-bd_sf"/>
</dbReference>
<keyword evidence="8" id="KW-1185">Reference proteome</keyword>
<evidence type="ECO:0000256" key="1">
    <source>
        <dbReference type="ARBA" id="ARBA00009437"/>
    </source>
</evidence>
<dbReference type="Pfam" id="PF00126">
    <property type="entry name" value="HTH_1"/>
    <property type="match status" value="1"/>
</dbReference>
<evidence type="ECO:0000313" key="7">
    <source>
        <dbReference type="EMBL" id="MFK4265664.1"/>
    </source>
</evidence>
<dbReference type="PROSITE" id="PS50931">
    <property type="entry name" value="HTH_LYSR"/>
    <property type="match status" value="1"/>
</dbReference>
<dbReference type="InterPro" id="IPR005119">
    <property type="entry name" value="LysR_subst-bd"/>
</dbReference>
<dbReference type="InterPro" id="IPR036388">
    <property type="entry name" value="WH-like_DNA-bd_sf"/>
</dbReference>
<dbReference type="SUPFAM" id="SSF53850">
    <property type="entry name" value="Periplasmic binding protein-like II"/>
    <property type="match status" value="1"/>
</dbReference>
<dbReference type="Gene3D" id="3.40.190.10">
    <property type="entry name" value="Periplasmic binding protein-like II"/>
    <property type="match status" value="2"/>
</dbReference>
<proteinExistence type="inferred from homology"/>
<dbReference type="Proteomes" id="UP001620295">
    <property type="component" value="Unassembled WGS sequence"/>
</dbReference>
<comment type="caution">
    <text evidence="7">The sequence shown here is derived from an EMBL/GenBank/DDBJ whole genome shotgun (WGS) entry which is preliminary data.</text>
</comment>
<evidence type="ECO:0000259" key="6">
    <source>
        <dbReference type="PROSITE" id="PS50931"/>
    </source>
</evidence>
<sequence>MFTLAQLASFVAVAEELHFTRAAERLKMTQPPLSRQIQLLENDLRVRLLDRTNRSVRLTPAGRAFLTEARRILRQSEHAALAVRQVSSGEAGSIAIGFTAASAYSTLGTLLETARAAMPRAEIVLQEMVTRDQLEALTQNRLDLGLGRPSVTNPDLRSRPAVRERLLAALPKEHPLAAREGALQVADFDGQPFLMYSPTDSRYFHELLISIFSAAHVAPVFTQYLSQVHSILALVNCSLGVSLVPEAAARLRYADVVFKPVELETPNPVELNLVWRENNDNPVLHALLRHLPWPEPTPTSELEPTPTPTPTPEPEPEPELGAHPSR</sequence>
<evidence type="ECO:0000256" key="2">
    <source>
        <dbReference type="ARBA" id="ARBA00023015"/>
    </source>
</evidence>
<protein>
    <submittedName>
        <fullName evidence="7">LysR substrate-binding domain-containing protein</fullName>
    </submittedName>
</protein>
<dbReference type="Gene3D" id="1.10.10.10">
    <property type="entry name" value="Winged helix-like DNA-binding domain superfamily/Winged helix DNA-binding domain"/>
    <property type="match status" value="1"/>
</dbReference>
<feature type="domain" description="HTH lysR-type" evidence="6">
    <location>
        <begin position="2"/>
        <end position="59"/>
    </location>
</feature>
<dbReference type="RefSeq" id="WP_404746211.1">
    <property type="nucleotide sequence ID" value="NZ_JBJDQH010000004.1"/>
</dbReference>
<dbReference type="PRINTS" id="PR00039">
    <property type="entry name" value="HTHLYSR"/>
</dbReference>
<comment type="similarity">
    <text evidence="1">Belongs to the LysR transcriptional regulatory family.</text>
</comment>
<dbReference type="InterPro" id="IPR000847">
    <property type="entry name" value="LysR_HTH_N"/>
</dbReference>
<name>A0ABW8LIP0_9ACTN</name>
<dbReference type="SUPFAM" id="SSF46785">
    <property type="entry name" value="Winged helix' DNA-binding domain"/>
    <property type="match status" value="1"/>
</dbReference>
<evidence type="ECO:0000313" key="8">
    <source>
        <dbReference type="Proteomes" id="UP001620295"/>
    </source>
</evidence>
<dbReference type="Pfam" id="PF03466">
    <property type="entry name" value="LysR_substrate"/>
    <property type="match status" value="1"/>
</dbReference>
<evidence type="ECO:0000256" key="4">
    <source>
        <dbReference type="ARBA" id="ARBA00023163"/>
    </source>
</evidence>
<evidence type="ECO:0000256" key="3">
    <source>
        <dbReference type="ARBA" id="ARBA00023125"/>
    </source>
</evidence>
<accession>A0ABW8LIP0</accession>
<dbReference type="EMBL" id="JBJDQH010000004">
    <property type="protein sequence ID" value="MFK4265664.1"/>
    <property type="molecule type" value="Genomic_DNA"/>
</dbReference>
<keyword evidence="4" id="KW-0804">Transcription</keyword>
<keyword evidence="3" id="KW-0238">DNA-binding</keyword>
<dbReference type="PANTHER" id="PTHR30346:SF0">
    <property type="entry name" value="HCA OPERON TRANSCRIPTIONAL ACTIVATOR HCAR"/>
    <property type="match status" value="1"/>
</dbReference>
<keyword evidence="2" id="KW-0805">Transcription regulation</keyword>
<feature type="region of interest" description="Disordered" evidence="5">
    <location>
        <begin position="294"/>
        <end position="326"/>
    </location>
</feature>
<gene>
    <name evidence="7" type="ORF">ACI2L5_12070</name>
</gene>
<reference evidence="7 8" key="1">
    <citation type="submission" date="2024-11" db="EMBL/GenBank/DDBJ databases">
        <title>The Natural Products Discovery Center: Release of the First 8490 Sequenced Strains for Exploring Actinobacteria Biosynthetic Diversity.</title>
        <authorList>
            <person name="Kalkreuter E."/>
            <person name="Kautsar S.A."/>
            <person name="Yang D."/>
            <person name="Bader C.D."/>
            <person name="Teijaro C.N."/>
            <person name="Fluegel L."/>
            <person name="Davis C.M."/>
            <person name="Simpson J.R."/>
            <person name="Lauterbach L."/>
            <person name="Steele A.D."/>
            <person name="Gui C."/>
            <person name="Meng S."/>
            <person name="Li G."/>
            <person name="Viehrig K."/>
            <person name="Ye F."/>
            <person name="Su P."/>
            <person name="Kiefer A.F."/>
            <person name="Nichols A."/>
            <person name="Cepeda A.J."/>
            <person name="Yan W."/>
            <person name="Fan B."/>
            <person name="Jiang Y."/>
            <person name="Adhikari A."/>
            <person name="Zheng C.-J."/>
            <person name="Schuster L."/>
            <person name="Cowan T.M."/>
            <person name="Smanski M.J."/>
            <person name="Chevrette M.G."/>
            <person name="De Carvalho L.P.S."/>
            <person name="Shen B."/>
        </authorList>
    </citation>
    <scope>NUCLEOTIDE SEQUENCE [LARGE SCALE GENOMIC DNA]</scope>
    <source>
        <strain evidence="7 8">NPDC020863</strain>
    </source>
</reference>
<evidence type="ECO:0000256" key="5">
    <source>
        <dbReference type="SAM" id="MobiDB-lite"/>
    </source>
</evidence>